<dbReference type="VEuPathDB" id="TrichDB:TRFO_25843"/>
<gene>
    <name evidence="1" type="ORF">TRFO_25843</name>
</gene>
<proteinExistence type="predicted"/>
<dbReference type="GeneID" id="94839304"/>
<reference evidence="1" key="1">
    <citation type="submission" date="2016-10" db="EMBL/GenBank/DDBJ databases">
        <authorList>
            <person name="Benchimol M."/>
            <person name="Almeida L.G."/>
            <person name="Vasconcelos A.T."/>
            <person name="Perreira-Neves A."/>
            <person name="Rosa I.A."/>
            <person name="Tasca T."/>
            <person name="Bogo M.R."/>
            <person name="de Souza W."/>
        </authorList>
    </citation>
    <scope>NUCLEOTIDE SEQUENCE [LARGE SCALE GENOMIC DNA]</scope>
    <source>
        <strain evidence="1">K</strain>
    </source>
</reference>
<dbReference type="OrthoDB" id="193650at2759"/>
<evidence type="ECO:0000313" key="2">
    <source>
        <dbReference type="Proteomes" id="UP000179807"/>
    </source>
</evidence>
<evidence type="ECO:0000313" key="1">
    <source>
        <dbReference type="EMBL" id="OHT06213.1"/>
    </source>
</evidence>
<protein>
    <submittedName>
        <fullName evidence="1">Uncharacterized protein</fullName>
    </submittedName>
</protein>
<comment type="caution">
    <text evidence="1">The sequence shown here is derived from an EMBL/GenBank/DDBJ whole genome shotgun (WGS) entry which is preliminary data.</text>
</comment>
<dbReference type="RefSeq" id="XP_068359349.1">
    <property type="nucleotide sequence ID" value="XM_068504600.1"/>
</dbReference>
<name>A0A1J4K9T6_9EUKA</name>
<dbReference type="EMBL" id="MLAK01000733">
    <property type="protein sequence ID" value="OHT06213.1"/>
    <property type="molecule type" value="Genomic_DNA"/>
</dbReference>
<dbReference type="AlphaFoldDB" id="A0A1J4K9T6"/>
<organism evidence="1 2">
    <name type="scientific">Tritrichomonas foetus</name>
    <dbReference type="NCBI Taxonomy" id="1144522"/>
    <lineage>
        <taxon>Eukaryota</taxon>
        <taxon>Metamonada</taxon>
        <taxon>Parabasalia</taxon>
        <taxon>Tritrichomonadida</taxon>
        <taxon>Tritrichomonadidae</taxon>
        <taxon>Tritrichomonas</taxon>
    </lineage>
</organism>
<accession>A0A1J4K9T6</accession>
<keyword evidence="2" id="KW-1185">Reference proteome</keyword>
<dbReference type="Proteomes" id="UP000179807">
    <property type="component" value="Unassembled WGS sequence"/>
</dbReference>
<sequence>MAHNSSRNSSRNILLSTTIIPYENTLSDMNESTSAVQNIIEDLISNGAKILYMKYINSQIFPYASRTLAKELVLNATWASFPLDSNDITAESDDDLAMPIIDEWAGGVLPVRDPNASALRNSVTPQRDFRTRFSNTAQRPKHAKEGDVNKEKINVLLTGRSVSSVTAKKNTKITKEIIPKPKTPLTEAQIITRKFEEAKKKMNVTSKSVTVDSDFNVIQINEPKGLPPAIIVPKISTSTKRSSSSGNNQAKVLRMNNIITKPVVQRDQSKKKRKVQLKFLEQDYPLFDDEVADISYSDRFVCAPGVTLKDGSIVKSRPQIINSSQLTRSQYETYLENMKRGAE</sequence>